<keyword evidence="1" id="KW-0472">Membrane</keyword>
<evidence type="ECO:0000256" key="1">
    <source>
        <dbReference type="SAM" id="Phobius"/>
    </source>
</evidence>
<feature type="transmembrane region" description="Helical" evidence="1">
    <location>
        <begin position="72"/>
        <end position="91"/>
    </location>
</feature>
<accession>A0ABS4EDW2</accession>
<name>A0ABS4EDW2_9FIRM</name>
<reference evidence="2 3" key="1">
    <citation type="submission" date="2021-03" db="EMBL/GenBank/DDBJ databases">
        <title>Genomic Encyclopedia of Type Strains, Phase IV (KMG-IV): sequencing the most valuable type-strain genomes for metagenomic binning, comparative biology and taxonomic classification.</title>
        <authorList>
            <person name="Goeker M."/>
        </authorList>
    </citation>
    <scope>NUCLEOTIDE SEQUENCE [LARGE SCALE GENOMIC DNA]</scope>
    <source>
        <strain evidence="2 3">DSM 1289</strain>
    </source>
</reference>
<proteinExistence type="predicted"/>
<gene>
    <name evidence="2" type="ORF">J2Z43_002458</name>
</gene>
<keyword evidence="1" id="KW-0812">Transmembrane</keyword>
<evidence type="ECO:0000313" key="3">
    <source>
        <dbReference type="Proteomes" id="UP000767291"/>
    </source>
</evidence>
<dbReference type="Proteomes" id="UP000767291">
    <property type="component" value="Unassembled WGS sequence"/>
</dbReference>
<sequence>MITLLAIVTGLASFFNYGLWTNSDLTNSLQLISIGMQIVLVLLTLFSAFNYRGRRSVPNYKGGWYKIWTIRFSIIMITLLGNISILIILLLKINGIISTL</sequence>
<keyword evidence="3" id="KW-1185">Reference proteome</keyword>
<keyword evidence="1" id="KW-1133">Transmembrane helix</keyword>
<dbReference type="EMBL" id="JAGGJX010000006">
    <property type="protein sequence ID" value="MBP1856056.1"/>
    <property type="molecule type" value="Genomic_DNA"/>
</dbReference>
<feature type="transmembrane region" description="Helical" evidence="1">
    <location>
        <begin position="30"/>
        <end position="51"/>
    </location>
</feature>
<comment type="caution">
    <text evidence="2">The sequence shown here is derived from an EMBL/GenBank/DDBJ whole genome shotgun (WGS) entry which is preliminary data.</text>
</comment>
<protein>
    <submittedName>
        <fullName evidence="2">Uncharacterized protein</fullName>
    </submittedName>
</protein>
<organism evidence="2 3">
    <name type="scientific">Metaclostridioides mangenotii</name>
    <dbReference type="NCBI Taxonomy" id="1540"/>
    <lineage>
        <taxon>Bacteria</taxon>
        <taxon>Bacillati</taxon>
        <taxon>Bacillota</taxon>
        <taxon>Clostridia</taxon>
        <taxon>Peptostreptococcales</taxon>
        <taxon>Peptostreptococcaceae</taxon>
        <taxon>Metaclostridioides</taxon>
    </lineage>
</organism>
<evidence type="ECO:0000313" key="2">
    <source>
        <dbReference type="EMBL" id="MBP1856056.1"/>
    </source>
</evidence>